<feature type="compositionally biased region" description="Basic and acidic residues" evidence="1">
    <location>
        <begin position="70"/>
        <end position="80"/>
    </location>
</feature>
<organism evidence="2 3">
    <name type="scientific">Monilinia vaccinii-corymbosi</name>
    <dbReference type="NCBI Taxonomy" id="61207"/>
    <lineage>
        <taxon>Eukaryota</taxon>
        <taxon>Fungi</taxon>
        <taxon>Dikarya</taxon>
        <taxon>Ascomycota</taxon>
        <taxon>Pezizomycotina</taxon>
        <taxon>Leotiomycetes</taxon>
        <taxon>Helotiales</taxon>
        <taxon>Sclerotiniaceae</taxon>
        <taxon>Monilinia</taxon>
    </lineage>
</organism>
<sequence length="301" mass="33427">MVNYLHAISFTWNSEVSKHAYLKALRCPKSFRKFWSERKKWQSNIGDAISTCLDALEETGIDSDGEYDESIGKPESSKGDDSDDGNTSTIQTATAAPLPNSLISVNSDTCRFFEEWVVTLFRSEHTWTGFLEDFEDSLTMAVVGMNCLDFHDQNGSGRRCSLSSQSKGYPVLQTSLQINESLLSGSSTRPKKEKVDSDGKTIWNARELKRGTMFRLGNHGALEVVSGSSELCPVVLEWKGLRGGKSVGGILKEMKNVGINKSLLGRGVELHHKEFIRGFWEIKPLPVLVLSKSAKVRLGRD</sequence>
<protein>
    <submittedName>
        <fullName evidence="2">Uncharacterized protein</fullName>
    </submittedName>
</protein>
<name>A0A8A3PMX5_9HELO</name>
<keyword evidence="3" id="KW-1185">Reference proteome</keyword>
<feature type="region of interest" description="Disordered" evidence="1">
    <location>
        <begin position="62"/>
        <end position="93"/>
    </location>
</feature>
<reference evidence="2" key="1">
    <citation type="submission" date="2020-10" db="EMBL/GenBank/DDBJ databases">
        <title>Genome Sequence of Monilinia vaccinii-corymbosi Sheds Light on Mummy Berry Disease Infection of Blueberry and Mating Type.</title>
        <authorList>
            <person name="Yow A.G."/>
            <person name="Zhang Y."/>
            <person name="Bansal K."/>
            <person name="Eacker S.M."/>
            <person name="Sullivan S."/>
            <person name="Liachko I."/>
            <person name="Cubeta M.A."/>
            <person name="Rollins J.A."/>
            <person name="Ashrafi H."/>
        </authorList>
    </citation>
    <scope>NUCLEOTIDE SEQUENCE</scope>
    <source>
        <strain evidence="2">RL-1</strain>
    </source>
</reference>
<dbReference type="Proteomes" id="UP000672032">
    <property type="component" value="Chromosome 6"/>
</dbReference>
<accession>A0A8A3PMX5</accession>
<gene>
    <name evidence="2" type="ORF">DSL72_007367</name>
</gene>
<evidence type="ECO:0000313" key="2">
    <source>
        <dbReference type="EMBL" id="QSZ36241.1"/>
    </source>
</evidence>
<evidence type="ECO:0000313" key="3">
    <source>
        <dbReference type="Proteomes" id="UP000672032"/>
    </source>
</evidence>
<dbReference type="OrthoDB" id="428577at2759"/>
<proteinExistence type="predicted"/>
<dbReference type="AlphaFoldDB" id="A0A8A3PMX5"/>
<evidence type="ECO:0000256" key="1">
    <source>
        <dbReference type="SAM" id="MobiDB-lite"/>
    </source>
</evidence>
<dbReference type="EMBL" id="CP063410">
    <property type="protein sequence ID" value="QSZ36241.1"/>
    <property type="molecule type" value="Genomic_DNA"/>
</dbReference>